<evidence type="ECO:0000259" key="10">
    <source>
        <dbReference type="PROSITE" id="PS50885"/>
    </source>
</evidence>
<sequence>MTAYERVSVALLVQWLKLESEAASLQSLDMPAYRKRLVDLKDSAEQLVRLAGQLNSDGVVSSANAIQSQVTDYISLRTEWLGFIERLGQDDSEGLREEIARTVDEELRDLGISLLDEDINQAVISLGELLTSLDPATAEPAYEAIDRMGALVAKMGWENNSIGEAIADFNAEFVLIHKLAAKVHRIELRTTSVGHLLETAIEQQNQTLKSGLIASSTKNAKEAREASTALILITSISVIVILVITLIRVSRTLVGRLRSTIDLLSQVARGNLSNRLNVGSNPRDEFNELARSANQMIEDVSTVIRQLAQGNKELNSVQRELKDSMNRMTGSSEEVEMKTEQTAASVQEISHTASDIAVRTAAVYQSAQIADQSARKGASVIKTSAYNMHSLSVKIQKANEQARRLRETGSQVNKIVDVINGLAEQTNLLALNAAIEAARAGDAGRGFSVVADEVRSLAEKTVSATGGVSDIVGLLNRETREISNLMEQGLKEVLDSEETAGETARSIDQITGCVSSLVEDMSQVLSSVEGISETTDEIAQKVEQIHLSTIEIRTVRTQLESHTISLSEQAAGLLETSSRFHL</sequence>
<dbReference type="CDD" id="cd06225">
    <property type="entry name" value="HAMP"/>
    <property type="match status" value="1"/>
</dbReference>
<evidence type="ECO:0000256" key="7">
    <source>
        <dbReference type="PROSITE-ProRule" id="PRU00284"/>
    </source>
</evidence>
<dbReference type="STRING" id="375760.SAMN04488073_3252"/>
<comment type="subcellular location">
    <subcellularLocation>
        <location evidence="1">Membrane</location>
        <topology evidence="1">Multi-pass membrane protein</topology>
    </subcellularLocation>
</comment>
<dbReference type="InterPro" id="IPR003660">
    <property type="entry name" value="HAMP_dom"/>
</dbReference>
<dbReference type="SUPFAM" id="SSF58104">
    <property type="entry name" value="Methyl-accepting chemotaxis protein (MCP) signaling domain"/>
    <property type="match status" value="1"/>
</dbReference>
<dbReference type="PANTHER" id="PTHR32089:SF112">
    <property type="entry name" value="LYSOZYME-LIKE PROTEIN-RELATED"/>
    <property type="match status" value="1"/>
</dbReference>
<dbReference type="FunFam" id="1.10.287.950:FF:000001">
    <property type="entry name" value="Methyl-accepting chemotaxis sensory transducer"/>
    <property type="match status" value="1"/>
</dbReference>
<dbReference type="PANTHER" id="PTHR32089">
    <property type="entry name" value="METHYL-ACCEPTING CHEMOTAXIS PROTEIN MCPB"/>
    <property type="match status" value="1"/>
</dbReference>
<dbReference type="GO" id="GO:0007165">
    <property type="term" value="P:signal transduction"/>
    <property type="evidence" value="ECO:0007669"/>
    <property type="project" value="UniProtKB-KW"/>
</dbReference>
<dbReference type="GO" id="GO:0006935">
    <property type="term" value="P:chemotaxis"/>
    <property type="evidence" value="ECO:0007669"/>
    <property type="project" value="InterPro"/>
</dbReference>
<evidence type="ECO:0000256" key="5">
    <source>
        <dbReference type="ARBA" id="ARBA00023224"/>
    </source>
</evidence>
<evidence type="ECO:0000256" key="6">
    <source>
        <dbReference type="ARBA" id="ARBA00029447"/>
    </source>
</evidence>
<feature type="transmembrane region" description="Helical" evidence="8">
    <location>
        <begin position="229"/>
        <end position="249"/>
    </location>
</feature>
<dbReference type="InterPro" id="IPR004089">
    <property type="entry name" value="MCPsignal_dom"/>
</dbReference>
<proteinExistence type="inferred from homology"/>
<dbReference type="GO" id="GO:0016020">
    <property type="term" value="C:membrane"/>
    <property type="evidence" value="ECO:0007669"/>
    <property type="project" value="UniProtKB-SubCell"/>
</dbReference>
<keyword evidence="4 8" id="KW-0472">Membrane</keyword>
<comment type="similarity">
    <text evidence="6">Belongs to the methyl-accepting chemotaxis (MCP) protein family.</text>
</comment>
<dbReference type="Proteomes" id="UP000199290">
    <property type="component" value="Unassembled WGS sequence"/>
</dbReference>
<evidence type="ECO:0000313" key="12">
    <source>
        <dbReference type="Proteomes" id="UP000199290"/>
    </source>
</evidence>
<dbReference type="Pfam" id="PF00015">
    <property type="entry name" value="MCPsignal"/>
    <property type="match status" value="1"/>
</dbReference>
<evidence type="ECO:0000256" key="3">
    <source>
        <dbReference type="ARBA" id="ARBA00022989"/>
    </source>
</evidence>
<dbReference type="PRINTS" id="PR00260">
    <property type="entry name" value="CHEMTRNSDUCR"/>
</dbReference>
<evidence type="ECO:0000256" key="1">
    <source>
        <dbReference type="ARBA" id="ARBA00004141"/>
    </source>
</evidence>
<feature type="domain" description="Methyl-accepting transducer" evidence="9">
    <location>
        <begin position="310"/>
        <end position="546"/>
    </location>
</feature>
<dbReference type="SMART" id="SM00304">
    <property type="entry name" value="HAMP"/>
    <property type="match status" value="1"/>
</dbReference>
<accession>A0A1I6I024</accession>
<reference evidence="12" key="1">
    <citation type="submission" date="2016-10" db="EMBL/GenBank/DDBJ databases">
        <authorList>
            <person name="Varghese N."/>
            <person name="Submissions S."/>
        </authorList>
    </citation>
    <scope>NUCLEOTIDE SEQUENCE [LARGE SCALE GENOMIC DNA]</scope>
    <source>
        <strain evidence="12">CGMCC 1.6294</strain>
    </source>
</reference>
<evidence type="ECO:0000313" key="11">
    <source>
        <dbReference type="EMBL" id="SFR60009.1"/>
    </source>
</evidence>
<dbReference type="AlphaFoldDB" id="A0A1I6I024"/>
<keyword evidence="12" id="KW-1185">Reference proteome</keyword>
<organism evidence="11 12">
    <name type="scientific">Marinobacter gudaonensis</name>
    <dbReference type="NCBI Taxonomy" id="375760"/>
    <lineage>
        <taxon>Bacteria</taxon>
        <taxon>Pseudomonadati</taxon>
        <taxon>Pseudomonadota</taxon>
        <taxon>Gammaproteobacteria</taxon>
        <taxon>Pseudomonadales</taxon>
        <taxon>Marinobacteraceae</taxon>
        <taxon>Marinobacter</taxon>
    </lineage>
</organism>
<evidence type="ECO:0000259" key="9">
    <source>
        <dbReference type="PROSITE" id="PS50111"/>
    </source>
</evidence>
<keyword evidence="5 7" id="KW-0807">Transducer</keyword>
<dbReference type="GO" id="GO:0004888">
    <property type="term" value="F:transmembrane signaling receptor activity"/>
    <property type="evidence" value="ECO:0007669"/>
    <property type="project" value="InterPro"/>
</dbReference>
<dbReference type="PROSITE" id="PS50885">
    <property type="entry name" value="HAMP"/>
    <property type="match status" value="1"/>
</dbReference>
<dbReference type="EMBL" id="FOYV01000004">
    <property type="protein sequence ID" value="SFR60009.1"/>
    <property type="molecule type" value="Genomic_DNA"/>
</dbReference>
<protein>
    <submittedName>
        <fullName evidence="11">Methyl-accepting chemotaxis protein</fullName>
    </submittedName>
</protein>
<name>A0A1I6I024_9GAMM</name>
<gene>
    <name evidence="11" type="ORF">SAMN04488073_3252</name>
</gene>
<dbReference type="PROSITE" id="PS50111">
    <property type="entry name" value="CHEMOTAXIS_TRANSDUC_2"/>
    <property type="match status" value="1"/>
</dbReference>
<keyword evidence="3 8" id="KW-1133">Transmembrane helix</keyword>
<evidence type="ECO:0000256" key="4">
    <source>
        <dbReference type="ARBA" id="ARBA00023136"/>
    </source>
</evidence>
<dbReference type="SMART" id="SM00283">
    <property type="entry name" value="MA"/>
    <property type="match status" value="1"/>
</dbReference>
<dbReference type="Gene3D" id="1.10.287.950">
    <property type="entry name" value="Methyl-accepting chemotaxis protein"/>
    <property type="match status" value="1"/>
</dbReference>
<keyword evidence="2 8" id="KW-0812">Transmembrane</keyword>
<evidence type="ECO:0000256" key="8">
    <source>
        <dbReference type="SAM" id="Phobius"/>
    </source>
</evidence>
<dbReference type="InterPro" id="IPR004090">
    <property type="entry name" value="Chemotax_Me-accpt_rcpt"/>
</dbReference>
<evidence type="ECO:0000256" key="2">
    <source>
        <dbReference type="ARBA" id="ARBA00022692"/>
    </source>
</evidence>
<feature type="domain" description="HAMP" evidence="10">
    <location>
        <begin position="251"/>
        <end position="305"/>
    </location>
</feature>